<keyword evidence="1" id="KW-1133">Transmembrane helix</keyword>
<gene>
    <name evidence="2" type="ORF">H8693_01565</name>
</gene>
<sequence length="93" mass="10121">MQGTILAYIGSIVTAIILSEVLLSLLPEGNMQKFVKPVIGILLLLLLLSPLKNCSSTDISVPETENTGEKITGNTYEDLILDVYNQSLTNKNK</sequence>
<protein>
    <submittedName>
        <fullName evidence="2">Stage III sporulation protein AF</fullName>
    </submittedName>
</protein>
<accession>A0A926DGB0</accession>
<name>A0A926DGB0_9FIRM</name>
<dbReference type="Pfam" id="PF09581">
    <property type="entry name" value="Spore_III_AF"/>
    <property type="match status" value="1"/>
</dbReference>
<comment type="caution">
    <text evidence="2">The sequence shown here is derived from an EMBL/GenBank/DDBJ whole genome shotgun (WGS) entry which is preliminary data.</text>
</comment>
<keyword evidence="3" id="KW-1185">Reference proteome</keyword>
<evidence type="ECO:0000313" key="3">
    <source>
        <dbReference type="Proteomes" id="UP000617951"/>
    </source>
</evidence>
<dbReference type="RefSeq" id="WP_249279512.1">
    <property type="nucleotide sequence ID" value="NZ_JACRSS010000001.1"/>
</dbReference>
<reference evidence="2" key="1">
    <citation type="submission" date="2020-08" db="EMBL/GenBank/DDBJ databases">
        <title>Genome public.</title>
        <authorList>
            <person name="Liu C."/>
            <person name="Sun Q."/>
        </authorList>
    </citation>
    <scope>NUCLEOTIDE SEQUENCE</scope>
    <source>
        <strain evidence="2">NSJ-63</strain>
    </source>
</reference>
<organism evidence="2 3">
    <name type="scientific">Guopingia tenuis</name>
    <dbReference type="NCBI Taxonomy" id="2763656"/>
    <lineage>
        <taxon>Bacteria</taxon>
        <taxon>Bacillati</taxon>
        <taxon>Bacillota</taxon>
        <taxon>Clostridia</taxon>
        <taxon>Christensenellales</taxon>
        <taxon>Christensenellaceae</taxon>
        <taxon>Guopingia</taxon>
    </lineage>
</organism>
<dbReference type="AlphaFoldDB" id="A0A926DGB0"/>
<dbReference type="Proteomes" id="UP000617951">
    <property type="component" value="Unassembled WGS sequence"/>
</dbReference>
<proteinExistence type="predicted"/>
<feature type="transmembrane region" description="Helical" evidence="1">
    <location>
        <begin position="6"/>
        <end position="27"/>
    </location>
</feature>
<evidence type="ECO:0000256" key="1">
    <source>
        <dbReference type="SAM" id="Phobius"/>
    </source>
</evidence>
<evidence type="ECO:0000313" key="2">
    <source>
        <dbReference type="EMBL" id="MBC8537616.1"/>
    </source>
</evidence>
<keyword evidence="1" id="KW-0812">Transmembrane</keyword>
<keyword evidence="1" id="KW-0472">Membrane</keyword>
<dbReference type="InterPro" id="IPR014245">
    <property type="entry name" value="Spore_III_AF"/>
</dbReference>
<dbReference type="EMBL" id="JACRSS010000001">
    <property type="protein sequence ID" value="MBC8537616.1"/>
    <property type="molecule type" value="Genomic_DNA"/>
</dbReference>